<proteinExistence type="predicted"/>
<keyword evidence="2" id="KW-1185">Reference proteome</keyword>
<sequence length="98" mass="10743">MDFLLPLGAAAEAITESLRWSAGPPPRADDVTEAHSQELLSLNITALYRQNHLTGARPGKCSTVQEQELIDKDFTCLKVLGQRDKDEGSEKFKMPGMG</sequence>
<organism evidence="1 2">
    <name type="scientific">Hirundo rustica rustica</name>
    <dbReference type="NCBI Taxonomy" id="333673"/>
    <lineage>
        <taxon>Eukaryota</taxon>
        <taxon>Metazoa</taxon>
        <taxon>Chordata</taxon>
        <taxon>Craniata</taxon>
        <taxon>Vertebrata</taxon>
        <taxon>Euteleostomi</taxon>
        <taxon>Archelosauria</taxon>
        <taxon>Archosauria</taxon>
        <taxon>Dinosauria</taxon>
        <taxon>Saurischia</taxon>
        <taxon>Theropoda</taxon>
        <taxon>Coelurosauria</taxon>
        <taxon>Aves</taxon>
        <taxon>Neognathae</taxon>
        <taxon>Neoaves</taxon>
        <taxon>Telluraves</taxon>
        <taxon>Australaves</taxon>
        <taxon>Passeriformes</taxon>
        <taxon>Sylvioidea</taxon>
        <taxon>Hirundinidae</taxon>
        <taxon>Hirundo</taxon>
    </lineage>
</organism>
<evidence type="ECO:0000313" key="1">
    <source>
        <dbReference type="EMBL" id="RMB94299.1"/>
    </source>
</evidence>
<dbReference type="EMBL" id="QRBI01000197">
    <property type="protein sequence ID" value="RMB94299.1"/>
    <property type="molecule type" value="Genomic_DNA"/>
</dbReference>
<accession>A0A3M0J6A6</accession>
<gene>
    <name evidence="1" type="ORF">DUI87_29107</name>
</gene>
<reference evidence="1 2" key="1">
    <citation type="submission" date="2018-07" db="EMBL/GenBank/DDBJ databases">
        <title>A high quality draft genome assembly of the barn swallow (H. rustica rustica).</title>
        <authorList>
            <person name="Formenti G."/>
            <person name="Chiara M."/>
            <person name="Poveda L."/>
            <person name="Francoijs K.-J."/>
            <person name="Bonisoli-Alquati A."/>
            <person name="Canova L."/>
            <person name="Gianfranceschi L."/>
            <person name="Horner D.S."/>
            <person name="Saino N."/>
        </authorList>
    </citation>
    <scope>NUCLEOTIDE SEQUENCE [LARGE SCALE GENOMIC DNA]</scope>
    <source>
        <strain evidence="1">Chelidonia</strain>
        <tissue evidence="1">Blood</tissue>
    </source>
</reference>
<dbReference type="Proteomes" id="UP000269221">
    <property type="component" value="Unassembled WGS sequence"/>
</dbReference>
<dbReference type="AlphaFoldDB" id="A0A3M0J6A6"/>
<protein>
    <submittedName>
        <fullName evidence="1">Uncharacterized protein</fullName>
    </submittedName>
</protein>
<comment type="caution">
    <text evidence="1">The sequence shown here is derived from an EMBL/GenBank/DDBJ whole genome shotgun (WGS) entry which is preliminary data.</text>
</comment>
<name>A0A3M0J6A6_HIRRU</name>
<evidence type="ECO:0000313" key="2">
    <source>
        <dbReference type="Proteomes" id="UP000269221"/>
    </source>
</evidence>